<sequence>MLGLLLCLWEPLSAVVFRVSGAHILQATDANATIGPSPRSDHRFLDGCEDGLNSWIILCRWERWGRLVWSRKT</sequence>
<proteinExistence type="predicted"/>
<dbReference type="AlphaFoldDB" id="A0AAV2M3R9"/>
<accession>A0AAV2M3R9</accession>
<evidence type="ECO:0000313" key="2">
    <source>
        <dbReference type="Proteomes" id="UP001497482"/>
    </source>
</evidence>
<evidence type="ECO:0000313" key="1">
    <source>
        <dbReference type="EMBL" id="CAL1607973.1"/>
    </source>
</evidence>
<name>A0AAV2M3R9_KNICA</name>
<protein>
    <recommendedName>
        <fullName evidence="3">Secreted protein</fullName>
    </recommendedName>
</protein>
<dbReference type="Proteomes" id="UP001497482">
    <property type="component" value="Chromosome 6"/>
</dbReference>
<keyword evidence="2" id="KW-1185">Reference proteome</keyword>
<evidence type="ECO:0008006" key="3">
    <source>
        <dbReference type="Google" id="ProtNLM"/>
    </source>
</evidence>
<dbReference type="EMBL" id="OZ035828">
    <property type="protein sequence ID" value="CAL1607973.1"/>
    <property type="molecule type" value="Genomic_DNA"/>
</dbReference>
<reference evidence="1 2" key="1">
    <citation type="submission" date="2024-04" db="EMBL/GenBank/DDBJ databases">
        <authorList>
            <person name="Waldvogel A.-M."/>
            <person name="Schoenle A."/>
        </authorList>
    </citation>
    <scope>NUCLEOTIDE SEQUENCE [LARGE SCALE GENOMIC DNA]</scope>
</reference>
<gene>
    <name evidence="1" type="ORF">KC01_LOCUS34973</name>
</gene>
<organism evidence="1 2">
    <name type="scientific">Knipowitschia caucasica</name>
    <name type="common">Caucasian dwarf goby</name>
    <name type="synonym">Pomatoschistus caucasicus</name>
    <dbReference type="NCBI Taxonomy" id="637954"/>
    <lineage>
        <taxon>Eukaryota</taxon>
        <taxon>Metazoa</taxon>
        <taxon>Chordata</taxon>
        <taxon>Craniata</taxon>
        <taxon>Vertebrata</taxon>
        <taxon>Euteleostomi</taxon>
        <taxon>Actinopterygii</taxon>
        <taxon>Neopterygii</taxon>
        <taxon>Teleostei</taxon>
        <taxon>Neoteleostei</taxon>
        <taxon>Acanthomorphata</taxon>
        <taxon>Gobiaria</taxon>
        <taxon>Gobiiformes</taxon>
        <taxon>Gobioidei</taxon>
        <taxon>Gobiidae</taxon>
        <taxon>Gobiinae</taxon>
        <taxon>Knipowitschia</taxon>
    </lineage>
</organism>